<proteinExistence type="predicted"/>
<sequence>MNSKEKQLNGWSLLQLIYALRQAEFSISLADLENVSFCLTQFPELDLKTMLKANFVHSSHENPLFDTIWSMLLLDSYGNPEPNEEANIPLEVPIAPGGQGLGRGFGGVSVFPNPSSFKSELTSPQSLQTYLQLMPQEIEVLGTEDQIQWVLGQMGLHQVLNLKELSYQKGEIAEDELQQFITLKSEFHKKIRQQILWNRIKKENQWELLKAEHWLYRPLESFNQEEKSTVQQALKILGKRLAQRPGFRKKSSRHGEISIHRAIQELVQGNGTIFRLSYQARVPQRPELVVLCDISNSVLPYSKFLLFLISHLKLRFRKTRLFLFIDSLWDITHEEGFNTLDSAQAWSHRNSSGYSDYGKVLSEFQNDWLPLISSQATVLILGDGRNNYCPSQVEYLQEINKKVKRVYWLNPLDKKDWYSSDNILKEYLPYCTGVFRCRTIKDLQLVSRRIF</sequence>
<dbReference type="Proteomes" id="UP000010847">
    <property type="component" value="Chromosome"/>
</dbReference>
<gene>
    <name evidence="1" type="ORF">DESME_07520</name>
</gene>
<dbReference type="AlphaFoldDB" id="W0ECK2"/>
<dbReference type="HOGENOM" id="CLU_042261_2_0_9"/>
<dbReference type="eggNOG" id="COG3552">
    <property type="taxonomic scope" value="Bacteria"/>
</dbReference>
<dbReference type="InterPro" id="IPR008912">
    <property type="entry name" value="Uncharacterised_CoxE"/>
</dbReference>
<dbReference type="PANTHER" id="PTHR39338:SF5">
    <property type="entry name" value="BLR6139 PROTEIN"/>
    <property type="match status" value="1"/>
</dbReference>
<accession>W0ECK2</accession>
<dbReference type="OrthoDB" id="9790469at2"/>
<dbReference type="KEGG" id="dmt:DESME_07520"/>
<organism evidence="1 2">
    <name type="scientific">Desulfitobacterium metallireducens DSM 15288</name>
    <dbReference type="NCBI Taxonomy" id="871968"/>
    <lineage>
        <taxon>Bacteria</taxon>
        <taxon>Bacillati</taxon>
        <taxon>Bacillota</taxon>
        <taxon>Clostridia</taxon>
        <taxon>Eubacteriales</taxon>
        <taxon>Desulfitobacteriaceae</taxon>
        <taxon>Desulfitobacterium</taxon>
    </lineage>
</organism>
<name>W0ECK2_9FIRM</name>
<protein>
    <recommendedName>
        <fullName evidence="3">von Willebrand factor A</fullName>
    </recommendedName>
</protein>
<dbReference type="Pfam" id="PF05762">
    <property type="entry name" value="VWA_CoxE"/>
    <property type="match status" value="1"/>
</dbReference>
<reference evidence="1 2" key="1">
    <citation type="submission" date="2013-12" db="EMBL/GenBank/DDBJ databases">
        <authorList>
            <consortium name="DOE Joint Genome Institute"/>
            <person name="Smidt H."/>
            <person name="Huntemann M."/>
            <person name="Han J."/>
            <person name="Chen A."/>
            <person name="Kyrpides N."/>
            <person name="Mavromatis K."/>
            <person name="Markowitz V."/>
            <person name="Palaniappan K."/>
            <person name="Ivanova N."/>
            <person name="Schaumberg A."/>
            <person name="Pati A."/>
            <person name="Liolios K."/>
            <person name="Nordberg H.P."/>
            <person name="Cantor M.N."/>
            <person name="Hua S.X."/>
            <person name="Woyke T."/>
        </authorList>
    </citation>
    <scope>NUCLEOTIDE SEQUENCE [LARGE SCALE GENOMIC DNA]</scope>
    <source>
        <strain evidence="2">DSM 15288</strain>
    </source>
</reference>
<dbReference type="STRING" id="871968.DESME_07520"/>
<dbReference type="RefSeq" id="WP_006715380.1">
    <property type="nucleotide sequence ID" value="NZ_CP007032.1"/>
</dbReference>
<evidence type="ECO:0000313" key="2">
    <source>
        <dbReference type="Proteomes" id="UP000010847"/>
    </source>
</evidence>
<evidence type="ECO:0000313" key="1">
    <source>
        <dbReference type="EMBL" id="AHF06934.1"/>
    </source>
</evidence>
<evidence type="ECO:0008006" key="3">
    <source>
        <dbReference type="Google" id="ProtNLM"/>
    </source>
</evidence>
<dbReference type="PANTHER" id="PTHR39338">
    <property type="entry name" value="BLL5662 PROTEIN-RELATED"/>
    <property type="match status" value="1"/>
</dbReference>
<keyword evidence="2" id="KW-1185">Reference proteome</keyword>
<dbReference type="EMBL" id="CP007032">
    <property type="protein sequence ID" value="AHF06934.1"/>
    <property type="molecule type" value="Genomic_DNA"/>
</dbReference>